<dbReference type="EMBL" id="BMQM01000055">
    <property type="protein sequence ID" value="GGR75403.1"/>
    <property type="molecule type" value="Genomic_DNA"/>
</dbReference>
<evidence type="ECO:0000256" key="1">
    <source>
        <dbReference type="SAM" id="MobiDB-lite"/>
    </source>
</evidence>
<accession>A0ABQ2S0G3</accession>
<feature type="domain" description="Transposase IS204/IS1001/IS1096/IS1165 DDE" evidence="2">
    <location>
        <begin position="150"/>
        <end position="400"/>
    </location>
</feature>
<comment type="caution">
    <text evidence="3">The sequence shown here is derived from an EMBL/GenBank/DDBJ whole genome shotgun (WGS) entry which is preliminary data.</text>
</comment>
<dbReference type="PANTHER" id="PTHR33498:SF1">
    <property type="entry name" value="TRANSPOSASE FOR INSERTION SEQUENCE ELEMENT IS1557"/>
    <property type="match status" value="1"/>
</dbReference>
<protein>
    <recommendedName>
        <fullName evidence="2">Transposase IS204/IS1001/IS1096/IS1165 DDE domain-containing protein</fullName>
    </recommendedName>
</protein>
<feature type="compositionally biased region" description="Pro residues" evidence="1">
    <location>
        <begin position="468"/>
        <end position="487"/>
    </location>
</feature>
<dbReference type="Proteomes" id="UP000634308">
    <property type="component" value="Unassembled WGS sequence"/>
</dbReference>
<keyword evidence="4" id="KW-1185">Reference proteome</keyword>
<proteinExistence type="predicted"/>
<name>A0ABQ2S0G3_9DEIO</name>
<organism evidence="3 4">
    <name type="scientific">Deinococcus seoulensis</name>
    <dbReference type="NCBI Taxonomy" id="1837379"/>
    <lineage>
        <taxon>Bacteria</taxon>
        <taxon>Thermotogati</taxon>
        <taxon>Deinococcota</taxon>
        <taxon>Deinococci</taxon>
        <taxon>Deinococcales</taxon>
        <taxon>Deinococcaceae</taxon>
        <taxon>Deinococcus</taxon>
    </lineage>
</organism>
<feature type="region of interest" description="Disordered" evidence="1">
    <location>
        <begin position="423"/>
        <end position="493"/>
    </location>
</feature>
<reference evidence="4" key="1">
    <citation type="journal article" date="2019" name="Int. J. Syst. Evol. Microbiol.">
        <title>The Global Catalogue of Microorganisms (GCM) 10K type strain sequencing project: providing services to taxonomists for standard genome sequencing and annotation.</title>
        <authorList>
            <consortium name="The Broad Institute Genomics Platform"/>
            <consortium name="The Broad Institute Genome Sequencing Center for Infectious Disease"/>
            <person name="Wu L."/>
            <person name="Ma J."/>
        </authorList>
    </citation>
    <scope>NUCLEOTIDE SEQUENCE [LARGE SCALE GENOMIC DNA]</scope>
    <source>
        <strain evidence="4">JCM 31404</strain>
    </source>
</reference>
<evidence type="ECO:0000313" key="4">
    <source>
        <dbReference type="Proteomes" id="UP000634308"/>
    </source>
</evidence>
<dbReference type="InterPro" id="IPR002560">
    <property type="entry name" value="Transposase_DDE"/>
</dbReference>
<feature type="compositionally biased region" description="Low complexity" evidence="1">
    <location>
        <begin position="447"/>
        <end position="467"/>
    </location>
</feature>
<evidence type="ECO:0000259" key="2">
    <source>
        <dbReference type="Pfam" id="PF01610"/>
    </source>
</evidence>
<sequence length="663" mass="74546">MQRIPPYSLQEGFRPVSYTTPGAPHEPYLVTIAHEPEQPCGHCEAAHPVRSRPSIRIHDVPYDGHPVILLVTEGWWACPVIRQRSELSYAAGRLRCTDALQRYVSRQQGHLTLRALATETGLSTTKVSRLQQQAADHLIRPAALARVRHLGLDDIYIRNHQHLVAVNLGTQRVLALTPVGNVTQGRAGQIDVDAFLKDLPDADVVALDMHPVQYAAARKRWPKATLVIDKRHLLAVIDRELLAQAAEVILAAHDDEHDDDSRRRFVSRFGAAAYPYLALRTLVLRRRSALTAADHVMWSLLRSEGTDRTRLLWEMYQWREALYDVYDREQRDPAALKQWLEGVKAWQRQQPQKRNQAPLGRICWALNTYPEACAAYLTTGVTNGATERANARIRRVLRQGHRYNLQTLMDLVNQVPYRTPDLRAATYDFPPSSRPSSGRRSRPPAPVAVTPPAAPLPAQRPTQAPTQKPAPAPAQPPAQRPPEPARPASPALKPTPRVLARHLPKQHPDMAVPLPVWHWLHSRTCPERRGSPRWTAHIAQLAPADSAAEWHLLNAGQVLTSADDRVSTASLLAWRTAVLYQYARDQSREFIPRLQERFRAEVDILNLYATRPDLAQRFHDALLRLSAERFLSPTVEEQVTLRVVLGVPAMTGQNAGTPVTTRP</sequence>
<dbReference type="PANTHER" id="PTHR33498">
    <property type="entry name" value="TRANSPOSASE FOR INSERTION SEQUENCE ELEMENT IS1557"/>
    <property type="match status" value="1"/>
</dbReference>
<dbReference type="Pfam" id="PF01610">
    <property type="entry name" value="DDE_Tnp_ISL3"/>
    <property type="match status" value="1"/>
</dbReference>
<evidence type="ECO:0000313" key="3">
    <source>
        <dbReference type="EMBL" id="GGR75403.1"/>
    </source>
</evidence>
<gene>
    <name evidence="3" type="ORF">GCM10008959_40630</name>
</gene>
<dbReference type="InterPro" id="IPR047951">
    <property type="entry name" value="Transpos_ISL3"/>
</dbReference>